<dbReference type="OrthoDB" id="5243870at2"/>
<gene>
    <name evidence="1" type="ORF">DWB77_00086</name>
</gene>
<dbReference type="KEGG" id="shun:DWB77_00086"/>
<keyword evidence="2" id="KW-1185">Reference proteome</keyword>
<evidence type="ECO:0000313" key="1">
    <source>
        <dbReference type="EMBL" id="AYG77979.1"/>
    </source>
</evidence>
<reference evidence="1 2" key="1">
    <citation type="submission" date="2018-10" db="EMBL/GenBank/DDBJ databases">
        <title>Relationship between Morphology and Antimicrobial Activity in Streptomyces.</title>
        <authorList>
            <person name="Kang H.J."/>
            <person name="Kim S.B."/>
        </authorList>
    </citation>
    <scope>NUCLEOTIDE SEQUENCE [LARGE SCALE GENOMIC DNA]</scope>
    <source>
        <strain evidence="1 2">BH38</strain>
    </source>
</reference>
<organism evidence="1 2">
    <name type="scientific">Streptomyces hundungensis</name>
    <dbReference type="NCBI Taxonomy" id="1077946"/>
    <lineage>
        <taxon>Bacteria</taxon>
        <taxon>Bacillati</taxon>
        <taxon>Actinomycetota</taxon>
        <taxon>Actinomycetes</taxon>
        <taxon>Kitasatosporales</taxon>
        <taxon>Streptomycetaceae</taxon>
        <taxon>Streptomyces</taxon>
    </lineage>
</organism>
<proteinExistence type="predicted"/>
<accession>A0A387H477</accession>
<dbReference type="AlphaFoldDB" id="A0A387H477"/>
<evidence type="ECO:0008006" key="3">
    <source>
        <dbReference type="Google" id="ProtNLM"/>
    </source>
</evidence>
<name>A0A387H477_9ACTN</name>
<dbReference type="SUPFAM" id="SSF52540">
    <property type="entry name" value="P-loop containing nucleoside triphosphate hydrolases"/>
    <property type="match status" value="1"/>
</dbReference>
<dbReference type="EMBL" id="CP032698">
    <property type="protein sequence ID" value="AYG77979.1"/>
    <property type="molecule type" value="Genomic_DNA"/>
</dbReference>
<protein>
    <recommendedName>
        <fullName evidence="3">CobQ/CobB/MinD/ParA nucleotide binding domain-containing protein</fullName>
    </recommendedName>
</protein>
<sequence length="281" mass="30245">MAVIALVGVPGSPGVTSTALGLLRMWPVEHGRRVLLAECCPDGGAVLAGALQSRLTADRGLHNLAASRRSASLQDAFWTQLVRISDEERRDDPARMLLPGLTSPAEAAGLAPEWWAIADLFVGIDRIEQHGHDVLLDLGRNGAFGPARVLAQRADLVLLVMRSTLRSLHMAAARARMLAALLDGEGRRSGRLGVLLITEGPYAAREVEEHLQVPVVASLPFRPQEAAVLSDGAAEGKRFRESKLMRAVLDASTPIRQRVATQRARLASPLHQRMVGGLDAR</sequence>
<dbReference type="Proteomes" id="UP000271554">
    <property type="component" value="Chromosome"/>
</dbReference>
<dbReference type="RefSeq" id="WP_120719368.1">
    <property type="nucleotide sequence ID" value="NZ_CP032698.1"/>
</dbReference>
<dbReference type="Gene3D" id="3.40.50.300">
    <property type="entry name" value="P-loop containing nucleotide triphosphate hydrolases"/>
    <property type="match status" value="1"/>
</dbReference>
<evidence type="ECO:0000313" key="2">
    <source>
        <dbReference type="Proteomes" id="UP000271554"/>
    </source>
</evidence>
<dbReference type="InterPro" id="IPR027417">
    <property type="entry name" value="P-loop_NTPase"/>
</dbReference>